<sequence length="92" mass="10372">MQIITFILVILPVLYIISIFQRKSKQKINRKDFIILFALSILGMTFASIINTLTSKHDGLSFMFVIASIGASVVWGILVSLTILFLQKLLNK</sequence>
<feature type="transmembrane region" description="Helical" evidence="1">
    <location>
        <begin position="33"/>
        <end position="50"/>
    </location>
</feature>
<evidence type="ECO:0000256" key="1">
    <source>
        <dbReference type="SAM" id="Phobius"/>
    </source>
</evidence>
<reference evidence="2 3" key="1">
    <citation type="submission" date="2017-06" db="EMBL/GenBank/DDBJ databases">
        <authorList>
            <consortium name="Pathogen Informatics"/>
        </authorList>
    </citation>
    <scope>NUCLEOTIDE SEQUENCE [LARGE SCALE GENOMIC DNA]</scope>
    <source>
        <strain evidence="2 3">NCTC13839</strain>
    </source>
</reference>
<proteinExistence type="predicted"/>
<feature type="transmembrane region" description="Helical" evidence="1">
    <location>
        <begin position="62"/>
        <end position="86"/>
    </location>
</feature>
<keyword evidence="1" id="KW-0472">Membrane</keyword>
<organism evidence="2 3">
    <name type="scientific">Mammaliicoccus stepanovicii</name>
    <dbReference type="NCBI Taxonomy" id="643214"/>
    <lineage>
        <taxon>Bacteria</taxon>
        <taxon>Bacillati</taxon>
        <taxon>Bacillota</taxon>
        <taxon>Bacilli</taxon>
        <taxon>Bacillales</taxon>
        <taxon>Staphylococcaceae</taxon>
        <taxon>Mammaliicoccus</taxon>
    </lineage>
</organism>
<dbReference type="EMBL" id="LT906462">
    <property type="protein sequence ID" value="SNV65226.1"/>
    <property type="molecule type" value="Genomic_DNA"/>
</dbReference>
<keyword evidence="3" id="KW-1185">Reference proteome</keyword>
<dbReference type="RefSeq" id="WP_095087572.1">
    <property type="nucleotide sequence ID" value="NZ_BMDM01000002.1"/>
</dbReference>
<keyword evidence="1" id="KW-1133">Transmembrane helix</keyword>
<dbReference type="Proteomes" id="UP000242084">
    <property type="component" value="Chromosome 1"/>
</dbReference>
<evidence type="ECO:0000313" key="3">
    <source>
        <dbReference type="Proteomes" id="UP000242084"/>
    </source>
</evidence>
<protein>
    <submittedName>
        <fullName evidence="2">Uncharacterized protein</fullName>
    </submittedName>
</protein>
<feature type="transmembrane region" description="Helical" evidence="1">
    <location>
        <begin position="6"/>
        <end position="21"/>
    </location>
</feature>
<dbReference type="AlphaFoldDB" id="A0A239Z3M2"/>
<name>A0A239Z3M2_9STAP</name>
<evidence type="ECO:0000313" key="2">
    <source>
        <dbReference type="EMBL" id="SNV65226.1"/>
    </source>
</evidence>
<gene>
    <name evidence="2" type="ORF">SAMEA4384403_01104</name>
</gene>
<accession>A0A239Z3M2</accession>
<keyword evidence="1" id="KW-0812">Transmembrane</keyword>
<dbReference type="KEGG" id="sste:SAMEA4384403_1104"/>